<sequence>MAQHNGPVVKQNADSADGISVTAVDFTRLSGAVVDRPTVIREALTAVGVGAAVMQRFAEVTDLIVNKESAWNPNAVTGPRGERLMADGAPRSAQRGLTQLTPWEFAEHHVAGTSSRIYDPVANIAAAWRLVGAGNSVDLLTGHGLDELATKIRMHREKWFGDLST</sequence>
<dbReference type="InterPro" id="IPR008258">
    <property type="entry name" value="Transglycosylase_SLT_dom_1"/>
</dbReference>
<organism evidence="2 3">
    <name type="scientific">Mycolicibacterium fortuitum subsp. acetamidolyticum</name>
    <dbReference type="NCBI Taxonomy" id="144550"/>
    <lineage>
        <taxon>Bacteria</taxon>
        <taxon>Bacillati</taxon>
        <taxon>Actinomycetota</taxon>
        <taxon>Actinomycetes</taxon>
        <taxon>Mycobacteriales</taxon>
        <taxon>Mycobacteriaceae</taxon>
        <taxon>Mycolicibacterium</taxon>
    </lineage>
</organism>
<reference evidence="3" key="2">
    <citation type="submission" date="2016-02" db="EMBL/GenBank/DDBJ databases">
        <title>Draft genome sequence of five rapidly growing Mycobacterium species.</title>
        <authorList>
            <person name="Katahira K."/>
            <person name="Gotou Y."/>
            <person name="Iida K."/>
            <person name="Ogura Y."/>
            <person name="Hayashi T."/>
        </authorList>
    </citation>
    <scope>NUCLEOTIDE SEQUENCE [LARGE SCALE GENOMIC DNA]</scope>
    <source>
        <strain evidence="3">JCM6368</strain>
    </source>
</reference>
<dbReference type="Pfam" id="PF01464">
    <property type="entry name" value="SLT"/>
    <property type="match status" value="1"/>
</dbReference>
<protein>
    <recommendedName>
        <fullName evidence="1">Transglycosylase SLT domain-containing protein</fullName>
    </recommendedName>
</protein>
<evidence type="ECO:0000313" key="2">
    <source>
        <dbReference type="EMBL" id="GAT01244.1"/>
    </source>
</evidence>
<dbReference type="RefSeq" id="WP_061262846.1">
    <property type="nucleotide sequence ID" value="NZ_BCSZ01000012.1"/>
</dbReference>
<dbReference type="EMBL" id="BCSZ01000012">
    <property type="protein sequence ID" value="GAT01244.1"/>
    <property type="molecule type" value="Genomic_DNA"/>
</dbReference>
<dbReference type="InterPro" id="IPR023346">
    <property type="entry name" value="Lysozyme-like_dom_sf"/>
</dbReference>
<proteinExistence type="predicted"/>
<comment type="caution">
    <text evidence="2">The sequence shown here is derived from an EMBL/GenBank/DDBJ whole genome shotgun (WGS) entry which is preliminary data.</text>
</comment>
<name>A0A100WNT1_MYCFO</name>
<dbReference type="SUPFAM" id="SSF53955">
    <property type="entry name" value="Lysozyme-like"/>
    <property type="match status" value="1"/>
</dbReference>
<dbReference type="AlphaFoldDB" id="A0A100WNT1"/>
<evidence type="ECO:0000313" key="3">
    <source>
        <dbReference type="Proteomes" id="UP000069705"/>
    </source>
</evidence>
<feature type="domain" description="Transglycosylase SLT" evidence="1">
    <location>
        <begin position="63"/>
        <end position="129"/>
    </location>
</feature>
<gene>
    <name evidence="2" type="ORF">RMCFA_1358</name>
</gene>
<reference evidence="2 3" key="1">
    <citation type="journal article" date="2016" name="Genome Announc.">
        <title>Draft Genome Sequences of Five Rapidly Growing Mycobacterium Species, M. thermoresistibile, M. fortuitum subsp. acetamidolyticum, M. canariasense, M. brisbanense, and M. novocastrense.</title>
        <authorList>
            <person name="Katahira K."/>
            <person name="Ogura Y."/>
            <person name="Gotoh Y."/>
            <person name="Hayashi T."/>
        </authorList>
    </citation>
    <scope>NUCLEOTIDE SEQUENCE [LARGE SCALE GENOMIC DNA]</scope>
    <source>
        <strain evidence="2 3">JCM6368</strain>
    </source>
</reference>
<dbReference type="Proteomes" id="UP000069705">
    <property type="component" value="Unassembled WGS sequence"/>
</dbReference>
<evidence type="ECO:0000259" key="1">
    <source>
        <dbReference type="Pfam" id="PF01464"/>
    </source>
</evidence>
<accession>A0A100WNT1</accession>